<dbReference type="Proteomes" id="UP000006365">
    <property type="component" value="Chromosome"/>
</dbReference>
<name>A0A7U4DMY3_DESPD</name>
<evidence type="ECO:0008006" key="3">
    <source>
        <dbReference type="Google" id="ProtNLM"/>
    </source>
</evidence>
<gene>
    <name evidence="1" type="ordered locus">Despr_0266</name>
</gene>
<proteinExistence type="predicted"/>
<accession>A0A7U4DMY3</accession>
<dbReference type="RefSeq" id="WP_015722999.1">
    <property type="nucleotide sequence ID" value="NC_014972.1"/>
</dbReference>
<dbReference type="KEGG" id="dpr:Despr_0266"/>
<dbReference type="AlphaFoldDB" id="A0A7U4DMY3"/>
<evidence type="ECO:0000313" key="1">
    <source>
        <dbReference type="EMBL" id="ADW16451.1"/>
    </source>
</evidence>
<dbReference type="EMBL" id="CP002364">
    <property type="protein sequence ID" value="ADW16451.1"/>
    <property type="molecule type" value="Genomic_DNA"/>
</dbReference>
<evidence type="ECO:0000313" key="2">
    <source>
        <dbReference type="Proteomes" id="UP000006365"/>
    </source>
</evidence>
<dbReference type="InterPro" id="IPR009057">
    <property type="entry name" value="Homeodomain-like_sf"/>
</dbReference>
<organism evidence="1 2">
    <name type="scientific">Desulfobulbus propionicus (strain ATCC 33891 / DSM 2032 / VKM B-1956 / 1pr3)</name>
    <dbReference type="NCBI Taxonomy" id="577650"/>
    <lineage>
        <taxon>Bacteria</taxon>
        <taxon>Pseudomonadati</taxon>
        <taxon>Thermodesulfobacteriota</taxon>
        <taxon>Desulfobulbia</taxon>
        <taxon>Desulfobulbales</taxon>
        <taxon>Desulfobulbaceae</taxon>
        <taxon>Desulfobulbus</taxon>
    </lineage>
</organism>
<protein>
    <recommendedName>
        <fullName evidence="3">Mor transcription activator domain-containing protein</fullName>
    </recommendedName>
</protein>
<reference evidence="1 2" key="1">
    <citation type="journal article" date="2011" name="Stand. Genomic Sci.">
        <title>Complete genome sequence of Desulfobulbus propionicus type strain (1pr3).</title>
        <authorList>
            <person name="Pagani I."/>
            <person name="Lapidus A."/>
            <person name="Nolan M."/>
            <person name="Lucas S."/>
            <person name="Hammon N."/>
            <person name="Deshpande S."/>
            <person name="Cheng J.F."/>
            <person name="Chertkov O."/>
            <person name="Davenport K."/>
            <person name="Tapia R."/>
            <person name="Han C."/>
            <person name="Goodwin L."/>
            <person name="Pitluck S."/>
            <person name="Liolios K."/>
            <person name="Mavromatis K."/>
            <person name="Ivanova N."/>
            <person name="Mikhailova N."/>
            <person name="Pati A."/>
            <person name="Chen A."/>
            <person name="Palaniappan K."/>
            <person name="Land M."/>
            <person name="Hauser L."/>
            <person name="Chang Y.J."/>
            <person name="Jeffries C.D."/>
            <person name="Detter J.C."/>
            <person name="Brambilla E."/>
            <person name="Kannan K.P."/>
            <person name="Djao O.D."/>
            <person name="Rohde M."/>
            <person name="Pukall R."/>
            <person name="Spring S."/>
            <person name="Goker M."/>
            <person name="Sikorski J."/>
            <person name="Woyke T."/>
            <person name="Bristow J."/>
            <person name="Eisen J.A."/>
            <person name="Markowitz V."/>
            <person name="Hugenholtz P."/>
            <person name="Kyrpides N.C."/>
            <person name="Klenk H.P."/>
        </authorList>
    </citation>
    <scope>NUCLEOTIDE SEQUENCE [LARGE SCALE GENOMIC DNA]</scope>
    <source>
        <strain evidence="2">ATCC 33891 / DSM 2032 / 1pr3</strain>
    </source>
</reference>
<dbReference type="SUPFAM" id="SSF46689">
    <property type="entry name" value="Homeodomain-like"/>
    <property type="match status" value="1"/>
</dbReference>
<sequence>MDNRDVLRCLRPPVVHLPKDFLPKISDLPGELKTVATAIDEHMPGDGVRLTLLLAQVFPGQHLYLRKPDKFIRLWRNVIMRSIYDQGNITAHELSSLTGVCERQVWTILGEAADEQQGKQGGAEEQDG</sequence>
<keyword evidence="2" id="KW-1185">Reference proteome</keyword>